<feature type="signal peptide" evidence="8">
    <location>
        <begin position="1"/>
        <end position="20"/>
    </location>
</feature>
<comment type="caution">
    <text evidence="13">The sequence shown here is derived from an EMBL/GenBank/DDBJ whole genome shotgun (WGS) entry which is preliminary data.</text>
</comment>
<feature type="compositionally biased region" description="Polar residues" evidence="7">
    <location>
        <begin position="991"/>
        <end position="1001"/>
    </location>
</feature>
<keyword evidence="4 6" id="KW-1015">Disulfide bond</keyword>
<feature type="compositionally biased region" description="Polar residues" evidence="7">
    <location>
        <begin position="1073"/>
        <end position="1099"/>
    </location>
</feature>
<dbReference type="Pfam" id="PF00020">
    <property type="entry name" value="TNFR_c6"/>
    <property type="match status" value="2"/>
</dbReference>
<feature type="domain" description="Death" evidence="11">
    <location>
        <begin position="308"/>
        <end position="384"/>
    </location>
</feature>
<dbReference type="Gene3D" id="2.10.50.10">
    <property type="entry name" value="Tumor Necrosis Factor Receptor, subunit A, domain 2"/>
    <property type="match status" value="3"/>
</dbReference>
<dbReference type="PANTHER" id="PTHR13217">
    <property type="entry name" value="PLECKSTRIN HOMOLOGY DOMAIN-CONTAINING FAMILY G MEMBER 7"/>
    <property type="match status" value="1"/>
</dbReference>
<feature type="compositionally biased region" description="Basic and acidic residues" evidence="7">
    <location>
        <begin position="1328"/>
        <end position="1338"/>
    </location>
</feature>
<dbReference type="Gene3D" id="1.20.900.10">
    <property type="entry name" value="Dbl homology (DH) domain"/>
    <property type="match status" value="1"/>
</dbReference>
<feature type="compositionally biased region" description="Polar residues" evidence="7">
    <location>
        <begin position="1041"/>
        <end position="1052"/>
    </location>
</feature>
<dbReference type="GO" id="GO:0007266">
    <property type="term" value="P:Rho protein signal transduction"/>
    <property type="evidence" value="ECO:0007669"/>
    <property type="project" value="TreeGrafter"/>
</dbReference>
<evidence type="ECO:0000256" key="1">
    <source>
        <dbReference type="ARBA" id="ARBA00022703"/>
    </source>
</evidence>
<feature type="compositionally biased region" description="Low complexity" evidence="7">
    <location>
        <begin position="1315"/>
        <end position="1327"/>
    </location>
</feature>
<feature type="domain" description="TNFR-Cys" evidence="12">
    <location>
        <begin position="73"/>
        <end position="114"/>
    </location>
</feature>
<evidence type="ECO:0000256" key="7">
    <source>
        <dbReference type="SAM" id="MobiDB-lite"/>
    </source>
</evidence>
<feature type="compositionally biased region" description="Low complexity" evidence="7">
    <location>
        <begin position="1176"/>
        <end position="1188"/>
    </location>
</feature>
<keyword evidence="2 8" id="KW-0732">Signal</keyword>
<feature type="disulfide bond" evidence="6">
    <location>
        <begin position="138"/>
        <end position="156"/>
    </location>
</feature>
<keyword evidence="1" id="KW-0053">Apoptosis</keyword>
<feature type="domain" description="PH" evidence="9">
    <location>
        <begin position="793"/>
        <end position="896"/>
    </location>
</feature>
<feature type="region of interest" description="Disordered" evidence="7">
    <location>
        <begin position="977"/>
        <end position="1109"/>
    </location>
</feature>
<feature type="repeat" description="TNFR-Cys" evidence="6">
    <location>
        <begin position="73"/>
        <end position="114"/>
    </location>
</feature>
<feature type="region of interest" description="Disordered" evidence="7">
    <location>
        <begin position="386"/>
        <end position="426"/>
    </location>
</feature>
<protein>
    <submittedName>
        <fullName evidence="13">Uncharacterized protein</fullName>
    </submittedName>
</protein>
<dbReference type="InterPro" id="IPR001368">
    <property type="entry name" value="TNFR/NGFR_Cys_rich_reg"/>
</dbReference>
<dbReference type="Gene3D" id="2.30.29.30">
    <property type="entry name" value="Pleckstrin-homology domain (PH domain)/Phosphotyrosine-binding domain (PTB)"/>
    <property type="match status" value="1"/>
</dbReference>
<feature type="compositionally biased region" description="Basic and acidic residues" evidence="7">
    <location>
        <begin position="1400"/>
        <end position="1419"/>
    </location>
</feature>
<dbReference type="PANTHER" id="PTHR13217:SF10">
    <property type="entry name" value="PLECKSTRIN HOMOLOGY DOMAIN-CONTAINING FAMILY G MEMBER 6 ISOFORM X1"/>
    <property type="match status" value="1"/>
</dbReference>
<dbReference type="PROSITE" id="PS50003">
    <property type="entry name" value="PH_DOMAIN"/>
    <property type="match status" value="1"/>
</dbReference>
<evidence type="ECO:0000313" key="14">
    <source>
        <dbReference type="Proteomes" id="UP000579812"/>
    </source>
</evidence>
<dbReference type="InterPro" id="IPR000488">
    <property type="entry name" value="Death_dom"/>
</dbReference>
<dbReference type="GO" id="GO:0043542">
    <property type="term" value="P:endothelial cell migration"/>
    <property type="evidence" value="ECO:0007669"/>
    <property type="project" value="TreeGrafter"/>
</dbReference>
<feature type="disulfide bond" evidence="6">
    <location>
        <begin position="74"/>
        <end position="89"/>
    </location>
</feature>
<feature type="compositionally biased region" description="Basic residues" evidence="7">
    <location>
        <begin position="1140"/>
        <end position="1150"/>
    </location>
</feature>
<feature type="repeat" description="TNFR-Cys" evidence="6">
    <location>
        <begin position="115"/>
        <end position="156"/>
    </location>
</feature>
<dbReference type="Pfam" id="PF00621">
    <property type="entry name" value="RhoGEF"/>
    <property type="match status" value="1"/>
</dbReference>
<dbReference type="SMART" id="SM00005">
    <property type="entry name" value="DEATH"/>
    <property type="match status" value="1"/>
</dbReference>
<keyword evidence="3" id="KW-0677">Repeat</keyword>
<feature type="compositionally biased region" description="Basic and acidic residues" evidence="7">
    <location>
        <begin position="925"/>
        <end position="936"/>
    </location>
</feature>
<proteinExistence type="predicted"/>
<dbReference type="Pfam" id="PF00531">
    <property type="entry name" value="Death"/>
    <property type="match status" value="1"/>
</dbReference>
<evidence type="ECO:0000259" key="10">
    <source>
        <dbReference type="PROSITE" id="PS50010"/>
    </source>
</evidence>
<evidence type="ECO:0000256" key="8">
    <source>
        <dbReference type="SAM" id="SignalP"/>
    </source>
</evidence>
<evidence type="ECO:0000259" key="9">
    <source>
        <dbReference type="PROSITE" id="PS50003"/>
    </source>
</evidence>
<evidence type="ECO:0000256" key="5">
    <source>
        <dbReference type="ARBA" id="ARBA00023180"/>
    </source>
</evidence>
<feature type="compositionally biased region" description="Basic and acidic residues" evidence="7">
    <location>
        <begin position="1289"/>
        <end position="1298"/>
    </location>
</feature>
<dbReference type="SMART" id="SM00208">
    <property type="entry name" value="TNFR"/>
    <property type="match status" value="4"/>
</dbReference>
<evidence type="ECO:0000259" key="12">
    <source>
        <dbReference type="PROSITE" id="PS50050"/>
    </source>
</evidence>
<dbReference type="InterPro" id="IPR040181">
    <property type="entry name" value="PKHG5/7"/>
</dbReference>
<dbReference type="Proteomes" id="UP000579812">
    <property type="component" value="Unassembled WGS sequence"/>
</dbReference>
<keyword evidence="5" id="KW-0325">Glycoprotein</keyword>
<evidence type="ECO:0000256" key="3">
    <source>
        <dbReference type="ARBA" id="ARBA00022737"/>
    </source>
</evidence>
<dbReference type="GO" id="GO:0006915">
    <property type="term" value="P:apoptotic process"/>
    <property type="evidence" value="ECO:0007669"/>
    <property type="project" value="UniProtKB-KW"/>
</dbReference>
<evidence type="ECO:0000256" key="4">
    <source>
        <dbReference type="ARBA" id="ARBA00023157"/>
    </source>
</evidence>
<feature type="region of interest" description="Disordered" evidence="7">
    <location>
        <begin position="1400"/>
        <end position="1425"/>
    </location>
</feature>
<feature type="chain" id="PRO_5029576724" evidence="8">
    <location>
        <begin position="21"/>
        <end position="1425"/>
    </location>
</feature>
<feature type="compositionally biased region" description="Basic residues" evidence="7">
    <location>
        <begin position="1299"/>
        <end position="1309"/>
    </location>
</feature>
<feature type="compositionally biased region" description="Basic and acidic residues" evidence="7">
    <location>
        <begin position="1018"/>
        <end position="1037"/>
    </location>
</feature>
<dbReference type="CDD" id="cd00160">
    <property type="entry name" value="RhoGEF"/>
    <property type="match status" value="1"/>
</dbReference>
<dbReference type="InterPro" id="IPR001849">
    <property type="entry name" value="PH_domain"/>
</dbReference>
<feature type="region of interest" description="Disordered" evidence="7">
    <location>
        <begin position="901"/>
        <end position="950"/>
    </location>
</feature>
<dbReference type="SUPFAM" id="SSF48065">
    <property type="entry name" value="DBL homology domain (DH-domain)"/>
    <property type="match status" value="1"/>
</dbReference>
<dbReference type="InterPro" id="IPR011993">
    <property type="entry name" value="PH-like_dom_sf"/>
</dbReference>
<dbReference type="SMART" id="SM00233">
    <property type="entry name" value="PH"/>
    <property type="match status" value="1"/>
</dbReference>
<dbReference type="EMBL" id="JAAMOB010000016">
    <property type="protein sequence ID" value="KAF4103473.1"/>
    <property type="molecule type" value="Genomic_DNA"/>
</dbReference>
<evidence type="ECO:0000313" key="13">
    <source>
        <dbReference type="EMBL" id="KAF4103473.1"/>
    </source>
</evidence>
<dbReference type="InterPro" id="IPR011029">
    <property type="entry name" value="DEATH-like_dom_sf"/>
</dbReference>
<accession>A0A7J6C9Y0</accession>
<gene>
    <name evidence="13" type="ORF">G5714_016356</name>
</gene>
<feature type="compositionally biased region" description="Polar residues" evidence="7">
    <location>
        <begin position="1246"/>
        <end position="1259"/>
    </location>
</feature>
<dbReference type="InterPro" id="IPR033994">
    <property type="entry name" value="TNFRSF1A_death"/>
</dbReference>
<dbReference type="SMART" id="SM00325">
    <property type="entry name" value="RhoGEF"/>
    <property type="match status" value="1"/>
</dbReference>
<reference evidence="13 14" key="1">
    <citation type="submission" date="2020-04" db="EMBL/GenBank/DDBJ databases">
        <title>Chromosome-level genome assembly of a cyprinid fish Onychostoma macrolepis by integration of Nanopore Sequencing, Bionano and Hi-C technology.</title>
        <authorList>
            <person name="Wang D."/>
        </authorList>
    </citation>
    <scope>NUCLEOTIDE SEQUENCE [LARGE SCALE GENOMIC DNA]</scope>
    <source>
        <strain evidence="13">SWU-2019</strain>
        <tissue evidence="13">Muscle</tissue>
    </source>
</reference>
<dbReference type="PROSITE" id="PS50017">
    <property type="entry name" value="DEATH_DOMAIN"/>
    <property type="match status" value="1"/>
</dbReference>
<feature type="region of interest" description="Disordered" evidence="7">
    <location>
        <begin position="1207"/>
        <end position="1373"/>
    </location>
</feature>
<dbReference type="Gene3D" id="1.10.533.10">
    <property type="entry name" value="Death Domain, Fas"/>
    <property type="match status" value="1"/>
</dbReference>
<dbReference type="GO" id="GO:0005085">
    <property type="term" value="F:guanyl-nucleotide exchange factor activity"/>
    <property type="evidence" value="ECO:0007669"/>
    <property type="project" value="InterPro"/>
</dbReference>
<dbReference type="InterPro" id="IPR000219">
    <property type="entry name" value="DH_dom"/>
</dbReference>
<sequence length="1425" mass="160599">MRKCQLFAYVLLALISQSCTISNFAIGAGQTVKRTCPDNEYWNNKGFCCGKCHPGYKLKAKCPENNTMSICVKCENGTYLDNSNHNENCFSCKKCNKDHSIEISPCTFKSNRVCGCESGYYYKKFGDLGWECSPCKKCGPGQMITVECRGEQNAKCQCKENHYSVEGKYCEPCVKCQDECQHLCKSSTPPNPVRTFNPTHSPGSIPQILVPVCACITVLALALFMSYEGIRLWKKKRRALSSQKSSPASDDQTLIITVAPDTEHSENIPLTNQPCKSDQNGKLPDCVPREIKIHELFYFVLDEVPIGRFKELVRRLGVSEQNIDRAEQDHRNSKDAHYQMLKVWSDSGSGGGNNVLPCHRIQMLVDTLKDMYLVNCADNIESSNQSKGLELSDVMAPEETATGDKSNRQREEDKEADTDTPDGFVAVPSVAQRRAQEKHRYNTVGYQKKKQRSAVDFSTVSKGTSAGVKSRSTLKQALFSQGVSDKNGTSEERSGGVQGQVDALKQILDLFNTPEDLRWTWGEGGTEKALEKSWTDIVNSHESMSKTQRHQQEALWELINTELTYINKLTVAKELVMEALSHCHRHGFLQEVSPTMLFSNLPSILDAHRLFWHEVMYPMLQAVRLTGRPFDPLKLEAGCLQFPDRFPAYFEYCLEEERNVELTRRQLDTNPHFHTYLMWVENHPQCGRMRLGDMQAKPHQRITKYPLLLKAVQKTTEDLPTKNALERMLYSVSNFLESINGCLQLKEDTLALSVAAQRIEGCKIEGLSEEIDKYVREFCCFDLMSPVRGVGQNVIRKQLMEETLKVRLRKDTKELVVLLFTDVLLMTKTQKKSDKLKVVRPPLPLERIHCIELKDGYSFVLVEVGDLGCAVSVNFLSTSSPDSCASWVSALRETQAALETLRKNETNKTQKTTSATEFGGSEKPPIQDKLSDKVIGDPDGQSVSDRSDSDFDSAELVRLYPFHRHKSETEILMEEVQSKVQQLPEDRNSPLIGQSNDQSQSAHEEVAAKTNSAGLKTEVARKQLEEDPSKKISERRVTWKHGQQASVNSNDVTQHDLPVSNGSYLLMPGGNVEKTSTSIQSLPSTSASNRSLITTTSETGEPMHLDPDDDFEEIRRNSLYSQSGDDDWLLTESGRFSRKLKSPRIRRKRPNNLQPTVPSDISRTDVNGLELTPNASSSGNQRRSSSPSIKPQDSHRVLKLGSLKHNHGALWNVPEKRLSPDSQTHSEPEQMRDGKVQMKPIKLKTQRSASIPEISSSQTSLPPSHRRSPSPPPGLDPQLHPSPLQDLLQRAKERERERGLRKRKGKKKTLSLQNSPTVSASPSPSVSEGEREVEREEPAVASMISAHGWREGNVDGSEDEMKESNNVQEGISVDWPGWCFDDEEVFDFEDFEDEEWFDKKLMTNEPRRSERKPSERQDETECSEV</sequence>
<dbReference type="GO" id="GO:0005886">
    <property type="term" value="C:plasma membrane"/>
    <property type="evidence" value="ECO:0007669"/>
    <property type="project" value="TreeGrafter"/>
</dbReference>
<feature type="disulfide bond" evidence="6">
    <location>
        <begin position="135"/>
        <end position="148"/>
    </location>
</feature>
<dbReference type="SUPFAM" id="SSF47986">
    <property type="entry name" value="DEATH domain"/>
    <property type="match status" value="1"/>
</dbReference>
<feature type="region of interest" description="Disordered" evidence="7">
    <location>
        <begin position="1140"/>
        <end position="1194"/>
    </location>
</feature>
<evidence type="ECO:0000256" key="2">
    <source>
        <dbReference type="ARBA" id="ARBA00022729"/>
    </source>
</evidence>
<dbReference type="PROSITE" id="PS00652">
    <property type="entry name" value="TNFR_NGFR_1"/>
    <property type="match status" value="1"/>
</dbReference>
<dbReference type="PROSITE" id="PS50010">
    <property type="entry name" value="DH_2"/>
    <property type="match status" value="1"/>
</dbReference>
<feature type="compositionally biased region" description="Basic and acidic residues" evidence="7">
    <location>
        <begin position="1214"/>
        <end position="1236"/>
    </location>
</feature>
<comment type="caution">
    <text evidence="6">Lacks conserved residue(s) required for the propagation of feature annotation.</text>
</comment>
<dbReference type="SUPFAM" id="SSF50729">
    <property type="entry name" value="PH domain-like"/>
    <property type="match status" value="1"/>
</dbReference>
<dbReference type="PROSITE" id="PS50050">
    <property type="entry name" value="TNFR_NGFR_2"/>
    <property type="match status" value="2"/>
</dbReference>
<dbReference type="GO" id="GO:0030424">
    <property type="term" value="C:axon"/>
    <property type="evidence" value="ECO:0007669"/>
    <property type="project" value="TreeGrafter"/>
</dbReference>
<dbReference type="PROSITE" id="PS51257">
    <property type="entry name" value="PROKAR_LIPOPROTEIN"/>
    <property type="match status" value="1"/>
</dbReference>
<dbReference type="InterPro" id="IPR035899">
    <property type="entry name" value="DBL_dom_sf"/>
</dbReference>
<organism evidence="13 14">
    <name type="scientific">Onychostoma macrolepis</name>
    <dbReference type="NCBI Taxonomy" id="369639"/>
    <lineage>
        <taxon>Eukaryota</taxon>
        <taxon>Metazoa</taxon>
        <taxon>Chordata</taxon>
        <taxon>Craniata</taxon>
        <taxon>Vertebrata</taxon>
        <taxon>Euteleostomi</taxon>
        <taxon>Actinopterygii</taxon>
        <taxon>Neopterygii</taxon>
        <taxon>Teleostei</taxon>
        <taxon>Ostariophysi</taxon>
        <taxon>Cypriniformes</taxon>
        <taxon>Cyprinidae</taxon>
        <taxon>Acrossocheilinae</taxon>
        <taxon>Onychostoma</taxon>
    </lineage>
</organism>
<keyword evidence="14" id="KW-1185">Reference proteome</keyword>
<dbReference type="GO" id="GO:0030139">
    <property type="term" value="C:endocytic vesicle"/>
    <property type="evidence" value="ECO:0007669"/>
    <property type="project" value="TreeGrafter"/>
</dbReference>
<evidence type="ECO:0000256" key="6">
    <source>
        <dbReference type="PROSITE-ProRule" id="PRU00206"/>
    </source>
</evidence>
<feature type="domain" description="DH" evidence="10">
    <location>
        <begin position="550"/>
        <end position="742"/>
    </location>
</feature>
<dbReference type="CDD" id="cd08313">
    <property type="entry name" value="Death_TNFR1"/>
    <property type="match status" value="1"/>
</dbReference>
<name>A0A7J6C9Y0_9TELE</name>
<feature type="domain" description="TNFR-Cys" evidence="12">
    <location>
        <begin position="115"/>
        <end position="156"/>
    </location>
</feature>
<evidence type="ECO:0000259" key="11">
    <source>
        <dbReference type="PROSITE" id="PS50017"/>
    </source>
</evidence>
<dbReference type="SUPFAM" id="SSF57586">
    <property type="entry name" value="TNF receptor-like"/>
    <property type="match status" value="2"/>
</dbReference>
<feature type="compositionally biased region" description="Polar residues" evidence="7">
    <location>
        <begin position="1151"/>
        <end position="1165"/>
    </location>
</feature>